<dbReference type="AlphaFoldDB" id="M0AUB0"/>
<evidence type="ECO:0000313" key="2">
    <source>
        <dbReference type="EMBL" id="ELZ02296.1"/>
    </source>
</evidence>
<dbReference type="CDD" id="cd05403">
    <property type="entry name" value="NT_KNTase_like"/>
    <property type="match status" value="1"/>
</dbReference>
<reference evidence="2 3" key="1">
    <citation type="journal article" date="2014" name="PLoS Genet.">
        <title>Phylogenetically driven sequencing of extremely halophilic archaea reveals strategies for static and dynamic osmo-response.</title>
        <authorList>
            <person name="Becker E.A."/>
            <person name="Seitzer P.M."/>
            <person name="Tritt A."/>
            <person name="Larsen D."/>
            <person name="Krusor M."/>
            <person name="Yao A.I."/>
            <person name="Wu D."/>
            <person name="Madern D."/>
            <person name="Eisen J.A."/>
            <person name="Darling A.E."/>
            <person name="Facciotti M.T."/>
        </authorList>
    </citation>
    <scope>NUCLEOTIDE SEQUENCE [LARGE SCALE GENOMIC DNA]</scope>
    <source>
        <strain evidence="2 3">DSM 13077</strain>
    </source>
</reference>
<dbReference type="InterPro" id="IPR002934">
    <property type="entry name" value="Polymerase_NTP_transf_dom"/>
</dbReference>
<evidence type="ECO:0000313" key="3">
    <source>
        <dbReference type="Proteomes" id="UP000011591"/>
    </source>
</evidence>
<sequence length="168" mass="18386">MGNVNGAVNSLENVGLVTINREGRSNQIEINATKLYKPDDLITLVPQTEFQQPIREVVTRLVENVGSDIGVILFGSVARGDADRASDVDLFVVVPENRMAAQRKAHTIEKEIASDRFGGDRYEFHIVVEAQESAPKHDRISDVLTEGITLRASAALDAVKQEVFENGA</sequence>
<feature type="domain" description="Polymerase nucleotidyl transferase" evidence="1">
    <location>
        <begin position="54"/>
        <end position="113"/>
    </location>
</feature>
<name>M0AUB0_9EURY</name>
<protein>
    <submittedName>
        <fullName evidence="2">DNA polymerase beta domain-containing protein</fullName>
    </submittedName>
</protein>
<accession>M0AUB0</accession>
<dbReference type="Pfam" id="PF01909">
    <property type="entry name" value="NTP_transf_2"/>
    <property type="match status" value="1"/>
</dbReference>
<comment type="caution">
    <text evidence="2">The sequence shown here is derived from an EMBL/GenBank/DDBJ whole genome shotgun (WGS) entry which is preliminary data.</text>
</comment>
<dbReference type="Proteomes" id="UP000011591">
    <property type="component" value="Unassembled WGS sequence"/>
</dbReference>
<dbReference type="InterPro" id="IPR052548">
    <property type="entry name" value="Type_VII_TA_antitoxin"/>
</dbReference>
<proteinExistence type="predicted"/>
<dbReference type="EMBL" id="AOIP01000039">
    <property type="protein sequence ID" value="ELZ02296.1"/>
    <property type="molecule type" value="Genomic_DNA"/>
</dbReference>
<keyword evidence="3" id="KW-1185">Reference proteome</keyword>
<dbReference type="PANTHER" id="PTHR33933:SF1">
    <property type="entry name" value="PROTEIN ADENYLYLTRANSFERASE MNTA-RELATED"/>
    <property type="match status" value="1"/>
</dbReference>
<gene>
    <name evidence="2" type="ORF">C480_17028</name>
</gene>
<dbReference type="GO" id="GO:0016779">
    <property type="term" value="F:nucleotidyltransferase activity"/>
    <property type="evidence" value="ECO:0007669"/>
    <property type="project" value="InterPro"/>
</dbReference>
<evidence type="ECO:0000259" key="1">
    <source>
        <dbReference type="Pfam" id="PF01909"/>
    </source>
</evidence>
<dbReference type="Gene3D" id="3.30.460.10">
    <property type="entry name" value="Beta Polymerase, domain 2"/>
    <property type="match status" value="1"/>
</dbReference>
<dbReference type="InterPro" id="IPR043519">
    <property type="entry name" value="NT_sf"/>
</dbReference>
<dbReference type="OrthoDB" id="9287at2157"/>
<organism evidence="2 3">
    <name type="scientific">Natrialba aegyptia DSM 13077</name>
    <dbReference type="NCBI Taxonomy" id="1227491"/>
    <lineage>
        <taxon>Archaea</taxon>
        <taxon>Methanobacteriati</taxon>
        <taxon>Methanobacteriota</taxon>
        <taxon>Stenosarchaea group</taxon>
        <taxon>Halobacteria</taxon>
        <taxon>Halobacteriales</taxon>
        <taxon>Natrialbaceae</taxon>
        <taxon>Natrialba</taxon>
    </lineage>
</organism>
<dbReference type="SUPFAM" id="SSF81301">
    <property type="entry name" value="Nucleotidyltransferase"/>
    <property type="match status" value="1"/>
</dbReference>
<dbReference type="PANTHER" id="PTHR33933">
    <property type="entry name" value="NUCLEOTIDYLTRANSFERASE"/>
    <property type="match status" value="1"/>
</dbReference>